<dbReference type="PANTHER" id="PTHR10741">
    <property type="entry name" value="TRANSLIN AND TRANSLIN ASSOCIATED PROTEIN X"/>
    <property type="match status" value="1"/>
</dbReference>
<dbReference type="GeneID" id="110254582"/>
<organism evidence="17 18">
    <name type="scientific">Exaiptasia diaphana</name>
    <name type="common">Tropical sea anemone</name>
    <name type="synonym">Aiptasia pulchella</name>
    <dbReference type="NCBI Taxonomy" id="2652724"/>
    <lineage>
        <taxon>Eukaryota</taxon>
        <taxon>Metazoa</taxon>
        <taxon>Cnidaria</taxon>
        <taxon>Anthozoa</taxon>
        <taxon>Hexacorallia</taxon>
        <taxon>Actiniaria</taxon>
        <taxon>Aiptasiidae</taxon>
        <taxon>Exaiptasia</taxon>
    </lineage>
</organism>
<dbReference type="GO" id="GO:0003697">
    <property type="term" value="F:single-stranded DNA binding"/>
    <property type="evidence" value="ECO:0007669"/>
    <property type="project" value="InterPro"/>
</dbReference>
<dbReference type="GO" id="GO:0016787">
    <property type="term" value="F:hydrolase activity"/>
    <property type="evidence" value="ECO:0007669"/>
    <property type="project" value="UniProtKB-KW"/>
</dbReference>
<dbReference type="GO" id="GO:0004519">
    <property type="term" value="F:endonuclease activity"/>
    <property type="evidence" value="ECO:0007669"/>
    <property type="project" value="UniProtKB-KW"/>
</dbReference>
<evidence type="ECO:0000256" key="14">
    <source>
        <dbReference type="ARBA" id="ARBA00025410"/>
    </source>
</evidence>
<dbReference type="RefSeq" id="XP_020917248.1">
    <property type="nucleotide sequence ID" value="XM_021061589.2"/>
</dbReference>
<dbReference type="InterPro" id="IPR016068">
    <property type="entry name" value="Translin_N"/>
</dbReference>
<keyword evidence="8" id="KW-0255">Endonuclease</keyword>
<accession>A0A913YAC9</accession>
<evidence type="ECO:0000256" key="16">
    <source>
        <dbReference type="PIRSR" id="PIRSR602848-1"/>
    </source>
</evidence>
<keyword evidence="10" id="KW-0694">RNA-binding</keyword>
<protein>
    <recommendedName>
        <fullName evidence="5">Translin</fullName>
    </recommendedName>
    <alternativeName>
        <fullName evidence="15">Component 3 of promoter of RISC</fullName>
    </alternativeName>
</protein>
<comment type="subcellular location">
    <subcellularLocation>
        <location evidence="2">Cytoplasm</location>
    </subcellularLocation>
    <subcellularLocation>
        <location evidence="1">Nucleus</location>
    </subcellularLocation>
</comment>
<dbReference type="GO" id="GO:0005737">
    <property type="term" value="C:cytoplasm"/>
    <property type="evidence" value="ECO:0007669"/>
    <property type="project" value="UniProtKB-SubCell"/>
</dbReference>
<dbReference type="Proteomes" id="UP000887567">
    <property type="component" value="Unplaced"/>
</dbReference>
<dbReference type="InterPro" id="IPR002848">
    <property type="entry name" value="Translin_fam"/>
</dbReference>
<dbReference type="InterPro" id="IPR016069">
    <property type="entry name" value="Translin_C"/>
</dbReference>
<keyword evidence="12" id="KW-0539">Nucleus</keyword>
<evidence type="ECO:0000256" key="5">
    <source>
        <dbReference type="ARBA" id="ARBA00022196"/>
    </source>
</evidence>
<dbReference type="AlphaFoldDB" id="A0A913YAC9"/>
<dbReference type="Gene3D" id="1.20.58.200">
    <property type="entry name" value="Translin, domain 2"/>
    <property type="match status" value="1"/>
</dbReference>
<proteinExistence type="inferred from homology"/>
<evidence type="ECO:0000256" key="13">
    <source>
        <dbReference type="ARBA" id="ARBA00025374"/>
    </source>
</evidence>
<comment type="function">
    <text evidence="14">Exhibits both single-stranded and double-stranded endoribonuclease activity. May act as an activator of RNA-induced silencing complex (RISC) by facilitating endonucleolytic cleavage of the siRNA passenger strand.</text>
</comment>
<evidence type="ECO:0000256" key="9">
    <source>
        <dbReference type="ARBA" id="ARBA00022801"/>
    </source>
</evidence>
<dbReference type="FunFam" id="1.20.58.190:FF:000001">
    <property type="entry name" value="Translin"/>
    <property type="match status" value="1"/>
</dbReference>
<dbReference type="GO" id="GO:0005634">
    <property type="term" value="C:nucleus"/>
    <property type="evidence" value="ECO:0007669"/>
    <property type="project" value="UniProtKB-SubCell"/>
</dbReference>
<keyword evidence="11" id="KW-0238">DNA-binding</keyword>
<evidence type="ECO:0000256" key="11">
    <source>
        <dbReference type="ARBA" id="ARBA00023125"/>
    </source>
</evidence>
<evidence type="ECO:0000313" key="17">
    <source>
        <dbReference type="EnsemblMetazoa" id="XP_020917248.1"/>
    </source>
</evidence>
<dbReference type="FunFam" id="1.20.58.200:FF:000002">
    <property type="entry name" value="Putative translin"/>
    <property type="match status" value="1"/>
</dbReference>
<evidence type="ECO:0000256" key="4">
    <source>
        <dbReference type="ARBA" id="ARBA00011685"/>
    </source>
</evidence>
<evidence type="ECO:0000256" key="2">
    <source>
        <dbReference type="ARBA" id="ARBA00004496"/>
    </source>
</evidence>
<evidence type="ECO:0000256" key="6">
    <source>
        <dbReference type="ARBA" id="ARBA00022490"/>
    </source>
</evidence>
<dbReference type="CDD" id="cd14819">
    <property type="entry name" value="Translin"/>
    <property type="match status" value="1"/>
</dbReference>
<reference evidence="17" key="1">
    <citation type="submission" date="2022-11" db="UniProtKB">
        <authorList>
            <consortium name="EnsemblMetazoa"/>
        </authorList>
    </citation>
    <scope>IDENTIFICATION</scope>
</reference>
<feature type="binding site" evidence="16">
    <location>
        <position position="156"/>
    </location>
    <ligand>
        <name>Mg(2+)</name>
        <dbReference type="ChEBI" id="CHEBI:18420"/>
    </ligand>
</feature>
<dbReference type="Gene3D" id="1.20.58.190">
    <property type="entry name" value="Translin, domain 1"/>
    <property type="match status" value="1"/>
</dbReference>
<dbReference type="EnsemblMetazoa" id="XM_021061589.2">
    <property type="protein sequence ID" value="XP_020917248.1"/>
    <property type="gene ID" value="LOC110254582"/>
</dbReference>
<keyword evidence="18" id="KW-1185">Reference proteome</keyword>
<dbReference type="KEGG" id="epa:110254582"/>
<dbReference type="Pfam" id="PF01997">
    <property type="entry name" value="Translin"/>
    <property type="match status" value="1"/>
</dbReference>
<dbReference type="GO" id="GO:0046872">
    <property type="term" value="F:metal ion binding"/>
    <property type="evidence" value="ECO:0007669"/>
    <property type="project" value="UniProtKB-KW"/>
</dbReference>
<dbReference type="GO" id="GO:0003723">
    <property type="term" value="F:RNA binding"/>
    <property type="evidence" value="ECO:0007669"/>
    <property type="project" value="UniProtKB-KW"/>
</dbReference>
<dbReference type="GO" id="GO:0016070">
    <property type="term" value="P:RNA metabolic process"/>
    <property type="evidence" value="ECO:0007669"/>
    <property type="project" value="InterPro"/>
</dbReference>
<comment type="function">
    <text evidence="13">DNA-binding protein that specifically recognizes consensus sequences at the breakpoint junctions in chromosomal translocations, mostly involving immunoglobulin (Ig)/T-cell receptor gene segments. Seems to recognize single-stranded DNA ends generated by staggered breaks occurring at recombination hot spots.</text>
</comment>
<comment type="subunit">
    <text evidence="4">Ring-shaped heterooctamer of six TSN and two TSNAX subunits, DNA/RNA binding occurs inside the ring.</text>
</comment>
<evidence type="ECO:0000256" key="15">
    <source>
        <dbReference type="ARBA" id="ARBA00030513"/>
    </source>
</evidence>
<keyword evidence="9" id="KW-0378">Hydrolase</keyword>
<evidence type="ECO:0000256" key="10">
    <source>
        <dbReference type="ARBA" id="ARBA00022884"/>
    </source>
</evidence>
<dbReference type="InterPro" id="IPR036081">
    <property type="entry name" value="Translin_sf"/>
</dbReference>
<comment type="similarity">
    <text evidence="3">Belongs to the translin family.</text>
</comment>
<keyword evidence="7" id="KW-0540">Nuclease</keyword>
<keyword evidence="6" id="KW-0963">Cytoplasm</keyword>
<keyword evidence="16" id="KW-0479">Metal-binding</keyword>
<keyword evidence="16" id="KW-0460">Magnesium</keyword>
<dbReference type="InterPro" id="IPR033956">
    <property type="entry name" value="Translin"/>
</dbReference>
<sequence>MADDDSRNVYSMFSEIQEHFSDDQEIRENIRVAVRALEQTGREVLAVMQSAHQDPSKDAVGKICTKSREMLNNVKKQYATLECQFPKGQYYRYCDHWRFINQRLTFLSAFIIFLENERLITREELAEMLGVHQSQDQGFFVDLDDYLMGILQLASELSRLAVNSVTSKDYNQPICIASFLAELDAGFRLLNLKNDSLRKRFDGLKYDLKKVEEVVYDLSIRGLKPPPS</sequence>
<dbReference type="OMA" id="DAFHFTI"/>
<evidence type="ECO:0000256" key="7">
    <source>
        <dbReference type="ARBA" id="ARBA00022722"/>
    </source>
</evidence>
<dbReference type="GO" id="GO:0043565">
    <property type="term" value="F:sequence-specific DNA binding"/>
    <property type="evidence" value="ECO:0007669"/>
    <property type="project" value="InterPro"/>
</dbReference>
<evidence type="ECO:0000313" key="18">
    <source>
        <dbReference type="Proteomes" id="UP000887567"/>
    </source>
</evidence>
<evidence type="ECO:0000256" key="8">
    <source>
        <dbReference type="ARBA" id="ARBA00022759"/>
    </source>
</evidence>
<dbReference type="SUPFAM" id="SSF74784">
    <property type="entry name" value="Translin"/>
    <property type="match status" value="1"/>
</dbReference>
<evidence type="ECO:0000256" key="3">
    <source>
        <dbReference type="ARBA" id="ARBA00005902"/>
    </source>
</evidence>
<name>A0A913YAC9_EXADI</name>
<evidence type="ECO:0000256" key="12">
    <source>
        <dbReference type="ARBA" id="ARBA00023242"/>
    </source>
</evidence>
<dbReference type="OrthoDB" id="829at2759"/>
<evidence type="ECO:0000256" key="1">
    <source>
        <dbReference type="ARBA" id="ARBA00004123"/>
    </source>
</evidence>